<evidence type="ECO:0000313" key="3">
    <source>
        <dbReference type="Proteomes" id="UP001610335"/>
    </source>
</evidence>
<organism evidence="2 3">
    <name type="scientific">Aspergillus cavernicola</name>
    <dbReference type="NCBI Taxonomy" id="176166"/>
    <lineage>
        <taxon>Eukaryota</taxon>
        <taxon>Fungi</taxon>
        <taxon>Dikarya</taxon>
        <taxon>Ascomycota</taxon>
        <taxon>Pezizomycotina</taxon>
        <taxon>Eurotiomycetes</taxon>
        <taxon>Eurotiomycetidae</taxon>
        <taxon>Eurotiales</taxon>
        <taxon>Aspergillaceae</taxon>
        <taxon>Aspergillus</taxon>
        <taxon>Aspergillus subgen. Nidulantes</taxon>
    </lineage>
</organism>
<comment type="caution">
    <text evidence="2">The sequence shown here is derived from an EMBL/GenBank/DDBJ whole genome shotgun (WGS) entry which is preliminary data.</text>
</comment>
<sequence length="127" mass="14424">MKNGDSFVGTWHWQVCSQCGGLNRSLRVVPGSFRSPLRFFFLFITLISVFLSNSFSLSQSSSFFFSRSQLFHSLILESEQFVCHDPTAEYAVNPWALLPQPISEDTQAWKEVFVSLLGIVVSVCYLE</sequence>
<evidence type="ECO:0000256" key="1">
    <source>
        <dbReference type="SAM" id="Phobius"/>
    </source>
</evidence>
<keyword evidence="1" id="KW-0812">Transmembrane</keyword>
<dbReference type="Proteomes" id="UP001610335">
    <property type="component" value="Unassembled WGS sequence"/>
</dbReference>
<keyword evidence="3" id="KW-1185">Reference proteome</keyword>
<gene>
    <name evidence="2" type="ORF">BDW59DRAFT_72429</name>
</gene>
<accession>A0ABR4ICE0</accession>
<keyword evidence="1" id="KW-0472">Membrane</keyword>
<name>A0ABR4ICE0_9EURO</name>
<reference evidence="2 3" key="1">
    <citation type="submission" date="2024-07" db="EMBL/GenBank/DDBJ databases">
        <title>Section-level genome sequencing and comparative genomics of Aspergillus sections Usti and Cavernicolus.</title>
        <authorList>
            <consortium name="Lawrence Berkeley National Laboratory"/>
            <person name="Nybo J.L."/>
            <person name="Vesth T.C."/>
            <person name="Theobald S."/>
            <person name="Frisvad J.C."/>
            <person name="Larsen T.O."/>
            <person name="Kjaerboelling I."/>
            <person name="Rothschild-Mancinelli K."/>
            <person name="Lyhne E.K."/>
            <person name="Kogle M.E."/>
            <person name="Barry K."/>
            <person name="Clum A."/>
            <person name="Na H."/>
            <person name="Ledsgaard L."/>
            <person name="Lin J."/>
            <person name="Lipzen A."/>
            <person name="Kuo A."/>
            <person name="Riley R."/>
            <person name="Mondo S."/>
            <person name="LaButti K."/>
            <person name="Haridas S."/>
            <person name="Pangalinan J."/>
            <person name="Salamov A.A."/>
            <person name="Simmons B.A."/>
            <person name="Magnuson J.K."/>
            <person name="Chen J."/>
            <person name="Drula E."/>
            <person name="Henrissat B."/>
            <person name="Wiebenga A."/>
            <person name="Lubbers R.J."/>
            <person name="Gomes A.C."/>
            <person name="Makela M.R."/>
            <person name="Stajich J."/>
            <person name="Grigoriev I.V."/>
            <person name="Mortensen U.H."/>
            <person name="De vries R.P."/>
            <person name="Baker S.E."/>
            <person name="Andersen M.R."/>
        </authorList>
    </citation>
    <scope>NUCLEOTIDE SEQUENCE [LARGE SCALE GENOMIC DNA]</scope>
    <source>
        <strain evidence="2 3">CBS 600.67</strain>
    </source>
</reference>
<dbReference type="EMBL" id="JBFXLS010000036">
    <property type="protein sequence ID" value="KAL2825410.1"/>
    <property type="molecule type" value="Genomic_DNA"/>
</dbReference>
<evidence type="ECO:0000313" key="2">
    <source>
        <dbReference type="EMBL" id="KAL2825410.1"/>
    </source>
</evidence>
<proteinExistence type="predicted"/>
<protein>
    <submittedName>
        <fullName evidence="2">Uncharacterized protein</fullName>
    </submittedName>
</protein>
<keyword evidence="1" id="KW-1133">Transmembrane helix</keyword>
<feature type="transmembrane region" description="Helical" evidence="1">
    <location>
        <begin position="39"/>
        <end position="57"/>
    </location>
</feature>